<dbReference type="Proteomes" id="UP000327157">
    <property type="component" value="Chromosome 13"/>
</dbReference>
<gene>
    <name evidence="1" type="ORF">D8674_010064</name>
</gene>
<dbReference type="AlphaFoldDB" id="A0A5N5FAG4"/>
<evidence type="ECO:0000313" key="2">
    <source>
        <dbReference type="Proteomes" id="UP000327157"/>
    </source>
</evidence>
<reference evidence="1 2" key="3">
    <citation type="submission" date="2019-11" db="EMBL/GenBank/DDBJ databases">
        <title>A de novo genome assembly of a pear dwarfing rootstock.</title>
        <authorList>
            <person name="Wang F."/>
            <person name="Wang J."/>
            <person name="Li S."/>
            <person name="Zhang Y."/>
            <person name="Fang M."/>
            <person name="Ma L."/>
            <person name="Zhao Y."/>
            <person name="Jiang S."/>
        </authorList>
    </citation>
    <scope>NUCLEOTIDE SEQUENCE [LARGE SCALE GENOMIC DNA]</scope>
    <source>
        <strain evidence="1">S2</strain>
        <tissue evidence="1">Leaf</tissue>
    </source>
</reference>
<dbReference type="EMBL" id="SMOL01000753">
    <property type="protein sequence ID" value="KAB2599793.1"/>
    <property type="molecule type" value="Genomic_DNA"/>
</dbReference>
<organism evidence="1 2">
    <name type="scientific">Pyrus ussuriensis x Pyrus communis</name>
    <dbReference type="NCBI Taxonomy" id="2448454"/>
    <lineage>
        <taxon>Eukaryota</taxon>
        <taxon>Viridiplantae</taxon>
        <taxon>Streptophyta</taxon>
        <taxon>Embryophyta</taxon>
        <taxon>Tracheophyta</taxon>
        <taxon>Spermatophyta</taxon>
        <taxon>Magnoliopsida</taxon>
        <taxon>eudicotyledons</taxon>
        <taxon>Gunneridae</taxon>
        <taxon>Pentapetalae</taxon>
        <taxon>rosids</taxon>
        <taxon>fabids</taxon>
        <taxon>Rosales</taxon>
        <taxon>Rosaceae</taxon>
        <taxon>Amygdaloideae</taxon>
        <taxon>Maleae</taxon>
        <taxon>Pyrus</taxon>
    </lineage>
</organism>
<proteinExistence type="predicted"/>
<evidence type="ECO:0000313" key="1">
    <source>
        <dbReference type="EMBL" id="KAB2599793.1"/>
    </source>
</evidence>
<accession>A0A5N5FAG4</accession>
<keyword evidence="2" id="KW-1185">Reference proteome</keyword>
<reference evidence="1 2" key="1">
    <citation type="submission" date="2019-09" db="EMBL/GenBank/DDBJ databases">
        <authorList>
            <person name="Ou C."/>
        </authorList>
    </citation>
    <scope>NUCLEOTIDE SEQUENCE [LARGE SCALE GENOMIC DNA]</scope>
    <source>
        <strain evidence="1">S2</strain>
        <tissue evidence="1">Leaf</tissue>
    </source>
</reference>
<reference evidence="2" key="2">
    <citation type="submission" date="2019-10" db="EMBL/GenBank/DDBJ databases">
        <title>A de novo genome assembly of a pear dwarfing rootstock.</title>
        <authorList>
            <person name="Wang F."/>
            <person name="Wang J."/>
            <person name="Li S."/>
            <person name="Zhang Y."/>
            <person name="Fang M."/>
            <person name="Ma L."/>
            <person name="Zhao Y."/>
            <person name="Jiang S."/>
        </authorList>
    </citation>
    <scope>NUCLEOTIDE SEQUENCE [LARGE SCALE GENOMIC DNA]</scope>
</reference>
<protein>
    <submittedName>
        <fullName evidence="1">Uncharacterized protein</fullName>
    </submittedName>
</protein>
<sequence>MPRNLTSSHQSLSQSSILRRTTRSVRIPSNAHSVESPRTFSSTLAKNIFKIEVAAQVAAVYSTNGKGVAMNASANFSFHIPIAKHIRFTYSEVKDNAVNCPEEENPEEDLSEEFTTMGFFPFNWLISIRGVLVL</sequence>
<name>A0A5N5FAG4_9ROSA</name>
<comment type="caution">
    <text evidence="1">The sequence shown here is derived from an EMBL/GenBank/DDBJ whole genome shotgun (WGS) entry which is preliminary data.</text>
</comment>